<accession>A0A255Y8T6</accession>
<keyword evidence="3" id="KW-1185">Reference proteome</keyword>
<keyword evidence="1" id="KW-1133">Transmembrane helix</keyword>
<dbReference type="Proteomes" id="UP000216991">
    <property type="component" value="Unassembled WGS sequence"/>
</dbReference>
<dbReference type="EMBL" id="NOXT01000121">
    <property type="protein sequence ID" value="OYQ25647.1"/>
    <property type="molecule type" value="Genomic_DNA"/>
</dbReference>
<feature type="transmembrane region" description="Helical" evidence="1">
    <location>
        <begin position="62"/>
        <end position="83"/>
    </location>
</feature>
<evidence type="ECO:0000313" key="3">
    <source>
        <dbReference type="Proteomes" id="UP000216991"/>
    </source>
</evidence>
<name>A0A255Y8T6_9SPHN</name>
<comment type="caution">
    <text evidence="2">The sequence shown here is derived from an EMBL/GenBank/DDBJ whole genome shotgun (WGS) entry which is preliminary data.</text>
</comment>
<gene>
    <name evidence="2" type="ORF">CHU93_12995</name>
</gene>
<organism evidence="2 3">
    <name type="scientific">Sandarakinorhabdus cyanobacteriorum</name>
    <dbReference type="NCBI Taxonomy" id="1981098"/>
    <lineage>
        <taxon>Bacteria</taxon>
        <taxon>Pseudomonadati</taxon>
        <taxon>Pseudomonadota</taxon>
        <taxon>Alphaproteobacteria</taxon>
        <taxon>Sphingomonadales</taxon>
        <taxon>Sphingosinicellaceae</taxon>
        <taxon>Sandarakinorhabdus</taxon>
    </lineage>
</organism>
<keyword evidence="1" id="KW-0812">Transmembrane</keyword>
<sequence>MHVSGIPAGGSSGFIRPASTVIPWIEVFFYPVSITATAVTAGTVEMIKILKNLKSNKSGASAAEYALIVAVLGGLVVAGANAFGGSLSTAMTSAGTALEGQSDGDFNAAK</sequence>
<reference evidence="2 3" key="1">
    <citation type="submission" date="2017-07" db="EMBL/GenBank/DDBJ databases">
        <title>Sandarakinorhabdus cyanobacteriorum sp. nov., a novel bacterium isolated from cyanobacterial aggregates in a eutrophic lake.</title>
        <authorList>
            <person name="Cai H."/>
        </authorList>
    </citation>
    <scope>NUCLEOTIDE SEQUENCE [LARGE SCALE GENOMIC DNA]</scope>
    <source>
        <strain evidence="2 3">TH057</strain>
    </source>
</reference>
<protein>
    <submittedName>
        <fullName evidence="2">Flp family type IVb pilin</fullName>
    </submittedName>
</protein>
<evidence type="ECO:0000313" key="2">
    <source>
        <dbReference type="EMBL" id="OYQ25647.1"/>
    </source>
</evidence>
<feature type="transmembrane region" description="Helical" evidence="1">
    <location>
        <begin position="28"/>
        <end position="50"/>
    </location>
</feature>
<keyword evidence="1" id="KW-0472">Membrane</keyword>
<dbReference type="AlphaFoldDB" id="A0A255Y8T6"/>
<evidence type="ECO:0000256" key="1">
    <source>
        <dbReference type="SAM" id="Phobius"/>
    </source>
</evidence>
<proteinExistence type="predicted"/>